<dbReference type="SUPFAM" id="SSF56112">
    <property type="entry name" value="Protein kinase-like (PK-like)"/>
    <property type="match status" value="1"/>
</dbReference>
<keyword evidence="3" id="KW-1185">Reference proteome</keyword>
<reference evidence="2" key="2">
    <citation type="journal article" date="2023" name="IMA Fungus">
        <title>Comparative genomic study of the Penicillium genus elucidates a diverse pangenome and 15 lateral gene transfer events.</title>
        <authorList>
            <person name="Petersen C."/>
            <person name="Sorensen T."/>
            <person name="Nielsen M.R."/>
            <person name="Sondergaard T.E."/>
            <person name="Sorensen J.L."/>
            <person name="Fitzpatrick D.A."/>
            <person name="Frisvad J.C."/>
            <person name="Nielsen K.L."/>
        </authorList>
    </citation>
    <scope>NUCLEOTIDE SEQUENCE</scope>
    <source>
        <strain evidence="2">IBT 20477</strain>
    </source>
</reference>
<dbReference type="Gene3D" id="3.30.200.20">
    <property type="entry name" value="Phosphorylase Kinase, domain 1"/>
    <property type="match status" value="1"/>
</dbReference>
<organism evidence="2 3">
    <name type="scientific">Penicillium cf. viridicatum</name>
    <dbReference type="NCBI Taxonomy" id="2972119"/>
    <lineage>
        <taxon>Eukaryota</taxon>
        <taxon>Fungi</taxon>
        <taxon>Dikarya</taxon>
        <taxon>Ascomycota</taxon>
        <taxon>Pezizomycotina</taxon>
        <taxon>Eurotiomycetes</taxon>
        <taxon>Eurotiomycetidae</taxon>
        <taxon>Eurotiales</taxon>
        <taxon>Aspergillaceae</taxon>
        <taxon>Penicillium</taxon>
    </lineage>
</organism>
<dbReference type="OrthoDB" id="428260at2759"/>
<feature type="domain" description="Aminoglycoside phosphotransferase" evidence="1">
    <location>
        <begin position="65"/>
        <end position="303"/>
    </location>
</feature>
<dbReference type="PANTHER" id="PTHR21310:SF51">
    <property type="entry name" value="AMINOGLYCOSIDE PHOSPHOTRANSFERASE DOMAIN-CONTAINING PROTEIN"/>
    <property type="match status" value="1"/>
</dbReference>
<evidence type="ECO:0000313" key="3">
    <source>
        <dbReference type="Proteomes" id="UP001150942"/>
    </source>
</evidence>
<evidence type="ECO:0000259" key="1">
    <source>
        <dbReference type="Pfam" id="PF01636"/>
    </source>
</evidence>
<protein>
    <recommendedName>
        <fullName evidence="1">Aminoglycoside phosphotransferase domain-containing protein</fullName>
    </recommendedName>
</protein>
<evidence type="ECO:0000313" key="2">
    <source>
        <dbReference type="EMBL" id="KAJ5212929.1"/>
    </source>
</evidence>
<dbReference type="InterPro" id="IPR051678">
    <property type="entry name" value="AGP_Transferase"/>
</dbReference>
<name>A0A9W9T874_9EURO</name>
<accession>A0A9W9T874</accession>
<dbReference type="Pfam" id="PF01636">
    <property type="entry name" value="APH"/>
    <property type="match status" value="1"/>
</dbReference>
<dbReference type="InterPro" id="IPR002575">
    <property type="entry name" value="Aminoglycoside_PTrfase"/>
</dbReference>
<comment type="caution">
    <text evidence="2">The sequence shown here is derived from an EMBL/GenBank/DDBJ whole genome shotgun (WGS) entry which is preliminary data.</text>
</comment>
<dbReference type="InterPro" id="IPR011009">
    <property type="entry name" value="Kinase-like_dom_sf"/>
</dbReference>
<dbReference type="Proteomes" id="UP001150942">
    <property type="component" value="Unassembled WGS sequence"/>
</dbReference>
<sequence>MSTPDNYLPPALSADIISQLIVSLDLPTPTSIEPLQVTAAFHSIYLIHFAAATLIHTSDGSVLPVNTDGSVALVLRVSGRQLPTIKTRNEVGVMTWVRQNTTIPVPAIIRYDSTDQNVIGHEFTLLEKVPGKSIDRIYHTLSIEVRTKMVHQLTDYLIELHKHTWDGYVGGLTLTNGETTHGPPIDENFWQLPDLEKYWAGSESLESLNPIPSRGFASFVAFTVGCLDRYIYAIEKHSSLESYRDLIPRIRTFITAIQEHAKQLNQVVYVLAHKDLHFANIMCDPDHPDYPITAVLDWEFSSVVPAPRWNPLRAFLWNMKCSAEDKEQQTRMEQLFESICREKEAGKILEDMELNPLQESMQTAVNHIRAIVEVCPLGQAQDRLAHWRGVAEAAMEAFGV</sequence>
<dbReference type="AlphaFoldDB" id="A0A9W9T874"/>
<dbReference type="EMBL" id="JAPQKQ010000001">
    <property type="protein sequence ID" value="KAJ5212929.1"/>
    <property type="molecule type" value="Genomic_DNA"/>
</dbReference>
<reference evidence="2" key="1">
    <citation type="submission" date="2022-11" db="EMBL/GenBank/DDBJ databases">
        <authorList>
            <person name="Petersen C."/>
        </authorList>
    </citation>
    <scope>NUCLEOTIDE SEQUENCE</scope>
    <source>
        <strain evidence="2">IBT 20477</strain>
    </source>
</reference>
<gene>
    <name evidence="2" type="ORF">N7449_000098</name>
</gene>
<proteinExistence type="predicted"/>
<dbReference type="Gene3D" id="3.90.1200.10">
    <property type="match status" value="1"/>
</dbReference>
<dbReference type="PANTHER" id="PTHR21310">
    <property type="entry name" value="AMINOGLYCOSIDE PHOSPHOTRANSFERASE-RELATED-RELATED"/>
    <property type="match status" value="1"/>
</dbReference>